<keyword evidence="4" id="KW-0175">Coiled coil</keyword>
<evidence type="ECO:0008006" key="9">
    <source>
        <dbReference type="Google" id="ProtNLM"/>
    </source>
</evidence>
<evidence type="ECO:0000256" key="3">
    <source>
        <dbReference type="ARBA" id="ARBA00022782"/>
    </source>
</evidence>
<dbReference type="Proteomes" id="UP001497480">
    <property type="component" value="Unassembled WGS sequence"/>
</dbReference>
<dbReference type="AlphaFoldDB" id="A0AAV1XXF8"/>
<feature type="region of interest" description="Disordered" evidence="6">
    <location>
        <begin position="1"/>
        <end position="21"/>
    </location>
</feature>
<accession>A0AAV1XXF8</accession>
<keyword evidence="2" id="KW-0217">Developmental protein</keyword>
<dbReference type="PANTHER" id="PTHR33405">
    <property type="entry name" value="PROTEIN FLX-LIKE 2"/>
    <property type="match status" value="1"/>
</dbReference>
<reference evidence="7 8" key="1">
    <citation type="submission" date="2024-03" db="EMBL/GenBank/DDBJ databases">
        <authorList>
            <person name="Martinez-Hernandez J."/>
        </authorList>
    </citation>
    <scope>NUCLEOTIDE SEQUENCE [LARGE SCALE GENOMIC DNA]</scope>
</reference>
<dbReference type="GO" id="GO:0009908">
    <property type="term" value="P:flower development"/>
    <property type="evidence" value="ECO:0007669"/>
    <property type="project" value="UniProtKB-KW"/>
</dbReference>
<dbReference type="EMBL" id="CAXHTB010000018">
    <property type="protein sequence ID" value="CAL0325614.1"/>
    <property type="molecule type" value="Genomic_DNA"/>
</dbReference>
<comment type="caution">
    <text evidence="7">The sequence shown here is derived from an EMBL/GenBank/DDBJ whole genome shotgun (WGS) entry which is preliminary data.</text>
</comment>
<keyword evidence="5" id="KW-0287">Flowering</keyword>
<gene>
    <name evidence="7" type="ORF">LLUT_LOCUS26674</name>
</gene>
<evidence type="ECO:0000256" key="2">
    <source>
        <dbReference type="ARBA" id="ARBA00022473"/>
    </source>
</evidence>
<name>A0AAV1XXF8_LUPLU</name>
<dbReference type="PANTHER" id="PTHR33405:SF18">
    <property type="entry name" value="PROTEIN FLX-LIKE 4"/>
    <property type="match status" value="1"/>
</dbReference>
<evidence type="ECO:0000256" key="5">
    <source>
        <dbReference type="ARBA" id="ARBA00023089"/>
    </source>
</evidence>
<dbReference type="GO" id="GO:0030154">
    <property type="term" value="P:cell differentiation"/>
    <property type="evidence" value="ECO:0007669"/>
    <property type="project" value="UniProtKB-KW"/>
</dbReference>
<comment type="similarity">
    <text evidence="1">Belongs to the FLX family.</text>
</comment>
<dbReference type="InterPro" id="IPR040353">
    <property type="entry name" value="FLX/FLX-like"/>
</dbReference>
<organism evidence="7 8">
    <name type="scientific">Lupinus luteus</name>
    <name type="common">European yellow lupine</name>
    <dbReference type="NCBI Taxonomy" id="3873"/>
    <lineage>
        <taxon>Eukaryota</taxon>
        <taxon>Viridiplantae</taxon>
        <taxon>Streptophyta</taxon>
        <taxon>Embryophyta</taxon>
        <taxon>Tracheophyta</taxon>
        <taxon>Spermatophyta</taxon>
        <taxon>Magnoliopsida</taxon>
        <taxon>eudicotyledons</taxon>
        <taxon>Gunneridae</taxon>
        <taxon>Pentapetalae</taxon>
        <taxon>rosids</taxon>
        <taxon>fabids</taxon>
        <taxon>Fabales</taxon>
        <taxon>Fabaceae</taxon>
        <taxon>Papilionoideae</taxon>
        <taxon>50 kb inversion clade</taxon>
        <taxon>genistoids sensu lato</taxon>
        <taxon>core genistoids</taxon>
        <taxon>Genisteae</taxon>
        <taxon>Lupinus</taxon>
    </lineage>
</organism>
<protein>
    <recommendedName>
        <fullName evidence="9">Protein FLX-like 4</fullName>
    </recommendedName>
</protein>
<keyword evidence="8" id="KW-1185">Reference proteome</keyword>
<evidence type="ECO:0000256" key="1">
    <source>
        <dbReference type="ARBA" id="ARBA00005405"/>
    </source>
</evidence>
<proteinExistence type="inferred from homology"/>
<evidence type="ECO:0000313" key="7">
    <source>
        <dbReference type="EMBL" id="CAL0325614.1"/>
    </source>
</evidence>
<evidence type="ECO:0000256" key="6">
    <source>
        <dbReference type="SAM" id="MobiDB-lite"/>
    </source>
</evidence>
<evidence type="ECO:0000256" key="4">
    <source>
        <dbReference type="ARBA" id="ARBA00023054"/>
    </source>
</evidence>
<feature type="region of interest" description="Disordered" evidence="6">
    <location>
        <begin position="265"/>
        <end position="285"/>
    </location>
</feature>
<sequence>MGRRGRIQHELGGRNKQAPGMVRHDAYPDLSSAAGHPFLGSLPSHHLLENKFAAQEAEIEQLAGDNHRLASAHVELRETFVSAKQDVQKLKSHIRSIQTESDIQIRVLLDKIAKMEVDIRAGDSVKKDLQQAHIEAHSLAASRQDLSSQVQGAAQELKKARSEVKSVPDLQADLDGLVSEHQRLRAGFEYQKTKNIELVVEMEAKEKNLIEMAREVEMLLAKILNNEKKANAQNVLGGSTPADSSQPYADAYGRAHDQMDVGQMGESMVPYGESSGNWAGPYDQR</sequence>
<evidence type="ECO:0000313" key="8">
    <source>
        <dbReference type="Proteomes" id="UP001497480"/>
    </source>
</evidence>
<keyword evidence="3" id="KW-0221">Differentiation</keyword>